<dbReference type="Proteomes" id="UP000253999">
    <property type="component" value="Unassembled WGS sequence"/>
</dbReference>
<protein>
    <submittedName>
        <fullName evidence="5">Autotransporter outer membrane beta-barrel domain-containing protein</fullName>
    </submittedName>
</protein>
<evidence type="ECO:0000256" key="3">
    <source>
        <dbReference type="ARBA" id="ARBA00022729"/>
    </source>
</evidence>
<dbReference type="InterPro" id="IPR050909">
    <property type="entry name" value="Bact_Autotransporter_VF"/>
</dbReference>
<organism evidence="5 6">
    <name type="scientific">Haemophilus parahaemolyticus</name>
    <dbReference type="NCBI Taxonomy" id="735"/>
    <lineage>
        <taxon>Bacteria</taxon>
        <taxon>Pseudomonadati</taxon>
        <taxon>Pseudomonadota</taxon>
        <taxon>Gammaproteobacteria</taxon>
        <taxon>Pasteurellales</taxon>
        <taxon>Pasteurellaceae</taxon>
        <taxon>Haemophilus</taxon>
    </lineage>
</organism>
<proteinExistence type="predicted"/>
<sequence length="276" mass="31059">MAKAQFVVLNIGKAISQHINQLEMDNEGQYNVWVSNTSMNENYSSSQYHRFSSQSTQTQLGWDKAVTGNLKLGGIFTYVRNSNNFDQATSKNTLAQVNVYSKYSADDWYWALDLGYGKFQNNLQINNNAKFDHHTAQVGLTAGKVFNVGNFGITPIVGVRYSYLSSSDFALAQDRIKVNPISVKTAFAQLDLSYTYNLGEFSITPILSARYDANQGNGEINVNGYNFAYNVENQQQYNAGLKLKYRNVLFDINGGITKGKQLEKQKFGQIKMQINF</sequence>
<dbReference type="EMBL" id="QEQD01000007">
    <property type="protein sequence ID" value="RDF02696.1"/>
    <property type="molecule type" value="Genomic_DNA"/>
</dbReference>
<gene>
    <name evidence="5" type="ORF">DPV98_07335</name>
</gene>
<evidence type="ECO:0000259" key="4">
    <source>
        <dbReference type="PROSITE" id="PS51208"/>
    </source>
</evidence>
<dbReference type="AlphaFoldDB" id="A0A369ZDZ8"/>
<keyword evidence="3" id="KW-0732">Signal</keyword>
<comment type="subcellular location">
    <subcellularLocation>
        <location evidence="1">Secreted</location>
    </subcellularLocation>
</comment>
<dbReference type="InterPro" id="IPR005546">
    <property type="entry name" value="Autotransporte_beta"/>
</dbReference>
<dbReference type="PANTHER" id="PTHR12338:SF9">
    <property type="entry name" value="IMMUNOGLOBULIN A1 PROTEASE AUTOTRANSPORTER"/>
    <property type="match status" value="1"/>
</dbReference>
<name>A0A369ZDZ8_HAEPH</name>
<dbReference type="SMART" id="SM00869">
    <property type="entry name" value="Autotransporter"/>
    <property type="match status" value="1"/>
</dbReference>
<dbReference type="PROSITE" id="PS51208">
    <property type="entry name" value="AUTOTRANSPORTER"/>
    <property type="match status" value="1"/>
</dbReference>
<dbReference type="Pfam" id="PF03797">
    <property type="entry name" value="Autotransporter"/>
    <property type="match status" value="1"/>
</dbReference>
<dbReference type="GO" id="GO:0005576">
    <property type="term" value="C:extracellular region"/>
    <property type="evidence" value="ECO:0007669"/>
    <property type="project" value="UniProtKB-SubCell"/>
</dbReference>
<comment type="caution">
    <text evidence="5">The sequence shown here is derived from an EMBL/GenBank/DDBJ whole genome shotgun (WGS) entry which is preliminary data.</text>
</comment>
<feature type="domain" description="Autotransporter" evidence="4">
    <location>
        <begin position="25"/>
        <end position="276"/>
    </location>
</feature>
<evidence type="ECO:0000256" key="2">
    <source>
        <dbReference type="ARBA" id="ARBA00022525"/>
    </source>
</evidence>
<evidence type="ECO:0000256" key="1">
    <source>
        <dbReference type="ARBA" id="ARBA00004613"/>
    </source>
</evidence>
<dbReference type="InterPro" id="IPR036709">
    <property type="entry name" value="Autotransporte_beta_dom_sf"/>
</dbReference>
<dbReference type="SUPFAM" id="SSF103515">
    <property type="entry name" value="Autotransporter"/>
    <property type="match status" value="1"/>
</dbReference>
<reference evidence="5 6" key="1">
    <citation type="submission" date="2018-05" db="EMBL/GenBank/DDBJ databases">
        <title>Draft Genome Sequences for a Diverse set of 7 Haemophilus Species.</title>
        <authorList>
            <person name="Nichols M."/>
            <person name="Topaz N."/>
            <person name="Wang X."/>
            <person name="Wang X."/>
            <person name="Boxrud D."/>
        </authorList>
    </citation>
    <scope>NUCLEOTIDE SEQUENCE [LARGE SCALE GENOMIC DNA]</scope>
    <source>
        <strain evidence="5 6">C2010039593</strain>
    </source>
</reference>
<evidence type="ECO:0000313" key="5">
    <source>
        <dbReference type="EMBL" id="RDF02696.1"/>
    </source>
</evidence>
<dbReference type="PANTHER" id="PTHR12338">
    <property type="entry name" value="AUTOTRANSPORTER"/>
    <property type="match status" value="1"/>
</dbReference>
<keyword evidence="2" id="KW-0964">Secreted</keyword>
<accession>A0A369ZDZ8</accession>
<dbReference type="STRING" id="735.B0185_06935"/>
<evidence type="ECO:0000313" key="6">
    <source>
        <dbReference type="Proteomes" id="UP000253999"/>
    </source>
</evidence>
<dbReference type="Gene3D" id="2.40.128.130">
    <property type="entry name" value="Autotransporter beta-domain"/>
    <property type="match status" value="1"/>
</dbReference>